<dbReference type="InterPro" id="IPR012341">
    <property type="entry name" value="6hp_glycosidase-like_sf"/>
</dbReference>
<dbReference type="SUPFAM" id="SSF48208">
    <property type="entry name" value="Six-hairpin glycosidases"/>
    <property type="match status" value="1"/>
</dbReference>
<feature type="domain" description="Glycoside hydrolase family 65 central catalytic" evidence="8">
    <location>
        <begin position="392"/>
        <end position="599"/>
    </location>
</feature>
<dbReference type="Gene3D" id="1.50.10.10">
    <property type="match status" value="1"/>
</dbReference>
<dbReference type="Pfam" id="PF03632">
    <property type="entry name" value="Glyco_hydro_65m"/>
    <property type="match status" value="1"/>
</dbReference>
<dbReference type="PANTHER" id="PTHR11051:SF8">
    <property type="entry name" value="PROTEIN-GLUCOSYLGALACTOSYLHYDROXYLYSINE GLUCOSIDASE"/>
    <property type="match status" value="1"/>
</dbReference>
<proteinExistence type="inferred from homology"/>
<dbReference type="InterPro" id="IPR005195">
    <property type="entry name" value="Glyco_hydro_65_M"/>
</dbReference>
<evidence type="ECO:0000259" key="9">
    <source>
        <dbReference type="Pfam" id="PF03636"/>
    </source>
</evidence>
<dbReference type="GO" id="GO:0005993">
    <property type="term" value="P:trehalose catabolic process"/>
    <property type="evidence" value="ECO:0007669"/>
    <property type="project" value="TreeGrafter"/>
</dbReference>
<keyword evidence="11" id="KW-1185">Reference proteome</keyword>
<feature type="chain" id="PRO_5017710335" description="alpha,alpha-trehalase" evidence="7">
    <location>
        <begin position="26"/>
        <end position="1087"/>
    </location>
</feature>
<dbReference type="AlphaFoldDB" id="A0A3D8T0W4"/>
<protein>
    <recommendedName>
        <fullName evidence="3">alpha,alpha-trehalase</fullName>
        <ecNumber evidence="3">3.2.1.28</ecNumber>
    </recommendedName>
</protein>
<dbReference type="Pfam" id="PF03636">
    <property type="entry name" value="Glyco_hydro_65N"/>
    <property type="match status" value="1"/>
</dbReference>
<dbReference type="Proteomes" id="UP000256328">
    <property type="component" value="Unassembled WGS sequence"/>
</dbReference>
<evidence type="ECO:0000256" key="6">
    <source>
        <dbReference type="SAM" id="MobiDB-lite"/>
    </source>
</evidence>
<keyword evidence="7" id="KW-0732">Signal</keyword>
<dbReference type="InterPro" id="IPR037018">
    <property type="entry name" value="GH65_N"/>
</dbReference>
<dbReference type="PANTHER" id="PTHR11051">
    <property type="entry name" value="GLYCOSYL HYDROLASE-RELATED"/>
    <property type="match status" value="1"/>
</dbReference>
<keyword evidence="4" id="KW-0378">Hydrolase</keyword>
<dbReference type="InterPro" id="IPR011013">
    <property type="entry name" value="Gal_mutarotase_sf_dom"/>
</dbReference>
<dbReference type="InterPro" id="IPR008928">
    <property type="entry name" value="6-hairpin_glycosidase_sf"/>
</dbReference>
<dbReference type="SUPFAM" id="SSF74650">
    <property type="entry name" value="Galactose mutarotase-like"/>
    <property type="match status" value="1"/>
</dbReference>
<gene>
    <name evidence="10" type="ORF">BP5796_01590</name>
</gene>
<dbReference type="OrthoDB" id="200349at2759"/>
<evidence type="ECO:0000256" key="5">
    <source>
        <dbReference type="ARBA" id="ARBA00023180"/>
    </source>
</evidence>
<sequence length="1087" mass="116015">MAPMSSRLILRFCWAASLWSTAVLAATDFSVLSAGLSTWNQTDWSLTCRELIQGQYQSRISLSNGYVGASLASIGPFFERDVNQTDANGLPPLNGWPLFDERLSFSTISGFFNVQQNATGSNYPWLYQYGYDSFISGIPHPTAIIFAFGDEYLDATVSNTTISNFSSKMSFKTGVAEWTYTWTPAKLGTSFNVSYTAIFSRARPNVIAVKATIVPSTDANGTATDLLDGQSAYRSYLAGKGVDQNGSTIYTSVHPNGLANITGVIVSGARFVNAYTNASSRTSATGAFLSGNETTIGQTYDINLKAGKTATFYKYVGVASSDKFQDPFSTARSEQSLAQSLGWDTILKEHIATWAALLPEDSVDDFRDPVTGKLPDDPNIEMLQIASVASPYYLIQAMMPDGSGLNDNGVSVGGLVSDSYAGQVFWDMDYWMAPGLNLAFPSLAKQIVNFRVKQYPQALANAAFNNYPNGSTLYSWTAGRYGNCTGTGPCVDYEYHLNYDISFNILQLKAITSNETWFENGPLDILNGVTVMTSHLLEFNDTTGSYWLHNMTDPDEFANNIDNGAFTIASAAVLLAQANSLLSAKGQTINQTWVTQQNIEFPKAPSSITLEYTGMNNSAAVKQADVVLLTYPLDYTQNYSTADRLLDLDYYANKQSPDGPAMTYSVFAVDANALSPSGCSAYTYALNGLSPYLRAPWYQFSEQAVDNVEVNGGTNPAFPFLTGHGGANQIVPFGFLGVRTTQPVLFIDPSLPPQIPFVKIRTIYFAGSTLSATMNQTHTTITRLTTPSSSGLTDTYANTTFPLSVGQPLSGNMTNYTLSLNVPLTIPNRLYFQNLTVPGNLLQCQPVSSTDSYAAGQFPVAAIDGATATKWQPATNASASLLVNLTAIPAGVAIDEIYIDWATRPPRSAIVYLGNSSEITGTGAVIFGNEAVISFPAIEPSIPYNATAAALSTDQVEPVVGNTTTLAVAGTWSGLYARLVIEGCWETDGVGATVAEFVIRRAGSGAAASASGNMISTVTAASTSVASESATSTATATVTTAPTSTTAGSGTGSTATSTSSSKASTVDMRGLRCLLQFLVVGFGLWVM</sequence>
<evidence type="ECO:0000313" key="10">
    <source>
        <dbReference type="EMBL" id="RDW92196.1"/>
    </source>
</evidence>
<feature type="domain" description="Glycoside hydrolase family 65 N-terminal" evidence="9">
    <location>
        <begin position="53"/>
        <end position="322"/>
    </location>
</feature>
<comment type="caution">
    <text evidence="10">The sequence shown here is derived from an EMBL/GenBank/DDBJ whole genome shotgun (WGS) entry which is preliminary data.</text>
</comment>
<accession>A0A3D8T0W4</accession>
<evidence type="ECO:0000259" key="8">
    <source>
        <dbReference type="Pfam" id="PF03632"/>
    </source>
</evidence>
<evidence type="ECO:0000256" key="4">
    <source>
        <dbReference type="ARBA" id="ARBA00022801"/>
    </source>
</evidence>
<evidence type="ECO:0000256" key="2">
    <source>
        <dbReference type="ARBA" id="ARBA00006768"/>
    </source>
</evidence>
<dbReference type="Gene3D" id="2.70.98.40">
    <property type="entry name" value="Glycoside hydrolase, family 65, N-terminal domain"/>
    <property type="match status" value="1"/>
</dbReference>
<evidence type="ECO:0000256" key="1">
    <source>
        <dbReference type="ARBA" id="ARBA00001576"/>
    </source>
</evidence>
<dbReference type="GO" id="GO:0030246">
    <property type="term" value="F:carbohydrate binding"/>
    <property type="evidence" value="ECO:0007669"/>
    <property type="project" value="InterPro"/>
</dbReference>
<feature type="region of interest" description="Disordered" evidence="6">
    <location>
        <begin position="1031"/>
        <end position="1061"/>
    </location>
</feature>
<keyword evidence="5" id="KW-0325">Glycoprotein</keyword>
<dbReference type="GO" id="GO:0004555">
    <property type="term" value="F:alpha,alpha-trehalase activity"/>
    <property type="evidence" value="ECO:0007669"/>
    <property type="project" value="UniProtKB-EC"/>
</dbReference>
<dbReference type="GO" id="GO:0009277">
    <property type="term" value="C:fungal-type cell wall"/>
    <property type="evidence" value="ECO:0007669"/>
    <property type="project" value="TreeGrafter"/>
</dbReference>
<reference evidence="10 11" key="1">
    <citation type="journal article" date="2018" name="IMA Fungus">
        <title>IMA Genome-F 9: Draft genome sequence of Annulohypoxylon stygium, Aspergillus mulundensis, Berkeleyomyces basicola (syn. Thielaviopsis basicola), Ceratocystis smalleyi, two Cercospora beticola strains, Coleophoma cylindrospora, Fusarium fracticaudum, Phialophora cf. hyalina, and Morchella septimelata.</title>
        <authorList>
            <person name="Wingfield B.D."/>
            <person name="Bills G.F."/>
            <person name="Dong Y."/>
            <person name="Huang W."/>
            <person name="Nel W.J."/>
            <person name="Swalarsk-Parry B.S."/>
            <person name="Vaghefi N."/>
            <person name="Wilken P.M."/>
            <person name="An Z."/>
            <person name="de Beer Z.W."/>
            <person name="De Vos L."/>
            <person name="Chen L."/>
            <person name="Duong T.A."/>
            <person name="Gao Y."/>
            <person name="Hammerbacher A."/>
            <person name="Kikkert J.R."/>
            <person name="Li Y."/>
            <person name="Li H."/>
            <person name="Li K."/>
            <person name="Li Q."/>
            <person name="Liu X."/>
            <person name="Ma X."/>
            <person name="Naidoo K."/>
            <person name="Pethybridge S.J."/>
            <person name="Sun J."/>
            <person name="Steenkamp E.T."/>
            <person name="van der Nest M.A."/>
            <person name="van Wyk S."/>
            <person name="Wingfield M.J."/>
            <person name="Xiong C."/>
            <person name="Yue Q."/>
            <person name="Zhang X."/>
        </authorList>
    </citation>
    <scope>NUCLEOTIDE SEQUENCE [LARGE SCALE GENOMIC DNA]</scope>
    <source>
        <strain evidence="10 11">BP5796</strain>
    </source>
</reference>
<dbReference type="InterPro" id="IPR005196">
    <property type="entry name" value="Glyco_hydro_65_N"/>
</dbReference>
<organism evidence="10 11">
    <name type="scientific">Coleophoma crateriformis</name>
    <dbReference type="NCBI Taxonomy" id="565419"/>
    <lineage>
        <taxon>Eukaryota</taxon>
        <taxon>Fungi</taxon>
        <taxon>Dikarya</taxon>
        <taxon>Ascomycota</taxon>
        <taxon>Pezizomycotina</taxon>
        <taxon>Leotiomycetes</taxon>
        <taxon>Helotiales</taxon>
        <taxon>Dermateaceae</taxon>
        <taxon>Coleophoma</taxon>
    </lineage>
</organism>
<feature type="signal peptide" evidence="7">
    <location>
        <begin position="1"/>
        <end position="25"/>
    </location>
</feature>
<dbReference type="FunFam" id="1.50.10.10:FF:000032">
    <property type="entry name" value="Vacuolar acid trehalase"/>
    <property type="match status" value="1"/>
</dbReference>
<evidence type="ECO:0000313" key="11">
    <source>
        <dbReference type="Proteomes" id="UP000256328"/>
    </source>
</evidence>
<dbReference type="EC" id="3.2.1.28" evidence="3"/>
<name>A0A3D8T0W4_9HELO</name>
<comment type="similarity">
    <text evidence="2">Belongs to the glycosyl hydrolase 65 family.</text>
</comment>
<dbReference type="EMBL" id="PDLN01000002">
    <property type="protein sequence ID" value="RDW92196.1"/>
    <property type="molecule type" value="Genomic_DNA"/>
</dbReference>
<comment type="catalytic activity">
    <reaction evidence="1">
        <text>alpha,alpha-trehalose + H2O = alpha-D-glucose + beta-D-glucose</text>
        <dbReference type="Rhea" id="RHEA:32675"/>
        <dbReference type="ChEBI" id="CHEBI:15377"/>
        <dbReference type="ChEBI" id="CHEBI:15903"/>
        <dbReference type="ChEBI" id="CHEBI:16551"/>
        <dbReference type="ChEBI" id="CHEBI:17925"/>
        <dbReference type="EC" id="3.2.1.28"/>
    </reaction>
</comment>
<evidence type="ECO:0000256" key="3">
    <source>
        <dbReference type="ARBA" id="ARBA00012757"/>
    </source>
</evidence>
<evidence type="ECO:0000256" key="7">
    <source>
        <dbReference type="SAM" id="SignalP"/>
    </source>
</evidence>